<dbReference type="InterPro" id="IPR011711">
    <property type="entry name" value="GntR_C"/>
</dbReference>
<accession>A0A1M7CVJ7</accession>
<keyword evidence="3" id="KW-0804">Transcription</keyword>
<dbReference type="Gene3D" id="1.20.120.530">
    <property type="entry name" value="GntR ligand-binding domain-like"/>
    <property type="match status" value="1"/>
</dbReference>
<dbReference type="Proteomes" id="UP000184206">
    <property type="component" value="Unassembled WGS sequence"/>
</dbReference>
<dbReference type="PROSITE" id="PS50949">
    <property type="entry name" value="HTH_GNTR"/>
    <property type="match status" value="1"/>
</dbReference>
<dbReference type="SMART" id="SM00895">
    <property type="entry name" value="FCD"/>
    <property type="match status" value="1"/>
</dbReference>
<dbReference type="InterPro" id="IPR036390">
    <property type="entry name" value="WH_DNA-bd_sf"/>
</dbReference>
<evidence type="ECO:0000313" key="6">
    <source>
        <dbReference type="Proteomes" id="UP000184206"/>
    </source>
</evidence>
<dbReference type="OrthoDB" id="9781630at2"/>
<dbReference type="InterPro" id="IPR000524">
    <property type="entry name" value="Tscrpt_reg_HTH_GntR"/>
</dbReference>
<proteinExistence type="predicted"/>
<sequence length="223" mass="26267">MGSFKIKEIKRKTLKDTIYASLKEIILNNNFPSDDFITESSLAEQLNVSRTPLREAMQDLVSENLIEFKPRKGYKIKTHSLEEVEQIFLLRYVIEKEIIDPLFDNLTPEKIEGLKRILVKQEETVVEEDGYRFMLVDKKFHREMFLISEYNIFLESYDLFHNLTILIGAQAIRKKGRMAEVIKEHREIIKMLENRDKAGMTEAIKTHLDRTKSMYTDMLASDE</sequence>
<evidence type="ECO:0000256" key="2">
    <source>
        <dbReference type="ARBA" id="ARBA00023125"/>
    </source>
</evidence>
<dbReference type="GO" id="GO:0003700">
    <property type="term" value="F:DNA-binding transcription factor activity"/>
    <property type="evidence" value="ECO:0007669"/>
    <property type="project" value="InterPro"/>
</dbReference>
<dbReference type="AlphaFoldDB" id="A0A1M7CVJ7"/>
<dbReference type="SMART" id="SM00345">
    <property type="entry name" value="HTH_GNTR"/>
    <property type="match status" value="1"/>
</dbReference>
<dbReference type="RefSeq" id="WP_072708696.1">
    <property type="nucleotide sequence ID" value="NZ_FRCF01000002.1"/>
</dbReference>
<dbReference type="EMBL" id="FRCF01000002">
    <property type="protein sequence ID" value="SHL71261.1"/>
    <property type="molecule type" value="Genomic_DNA"/>
</dbReference>
<reference evidence="5 6" key="1">
    <citation type="submission" date="2016-11" db="EMBL/GenBank/DDBJ databases">
        <authorList>
            <person name="Jaros S."/>
            <person name="Januszkiewicz K."/>
            <person name="Wedrychowicz H."/>
        </authorList>
    </citation>
    <scope>NUCLEOTIDE SEQUENCE [LARGE SCALE GENOMIC DNA]</scope>
    <source>
        <strain evidence="5 6">DSM 16010</strain>
    </source>
</reference>
<protein>
    <submittedName>
        <fullName evidence="5">DNA-binding transcriptional regulator, GntR family</fullName>
    </submittedName>
</protein>
<dbReference type="SUPFAM" id="SSF46785">
    <property type="entry name" value="Winged helix' DNA-binding domain"/>
    <property type="match status" value="1"/>
</dbReference>
<dbReference type="GO" id="GO:0003677">
    <property type="term" value="F:DNA binding"/>
    <property type="evidence" value="ECO:0007669"/>
    <property type="project" value="UniProtKB-KW"/>
</dbReference>
<feature type="domain" description="HTH gntR-type" evidence="4">
    <location>
        <begin position="12"/>
        <end position="79"/>
    </location>
</feature>
<name>A0A1M7CVJ7_9BACL</name>
<evidence type="ECO:0000313" key="5">
    <source>
        <dbReference type="EMBL" id="SHL71261.1"/>
    </source>
</evidence>
<dbReference type="STRING" id="1123231.SAMN02745189_00905"/>
<dbReference type="Pfam" id="PF00392">
    <property type="entry name" value="GntR"/>
    <property type="match status" value="1"/>
</dbReference>
<evidence type="ECO:0000256" key="3">
    <source>
        <dbReference type="ARBA" id="ARBA00023163"/>
    </source>
</evidence>
<dbReference type="CDD" id="cd07377">
    <property type="entry name" value="WHTH_GntR"/>
    <property type="match status" value="1"/>
</dbReference>
<evidence type="ECO:0000259" key="4">
    <source>
        <dbReference type="PROSITE" id="PS50949"/>
    </source>
</evidence>
<keyword evidence="1" id="KW-0805">Transcription regulation</keyword>
<dbReference type="PANTHER" id="PTHR43537">
    <property type="entry name" value="TRANSCRIPTIONAL REGULATOR, GNTR FAMILY"/>
    <property type="match status" value="1"/>
</dbReference>
<dbReference type="Gene3D" id="1.10.10.10">
    <property type="entry name" value="Winged helix-like DNA-binding domain superfamily/Winged helix DNA-binding domain"/>
    <property type="match status" value="1"/>
</dbReference>
<dbReference type="PANTHER" id="PTHR43537:SF24">
    <property type="entry name" value="GLUCONATE OPERON TRANSCRIPTIONAL REPRESSOR"/>
    <property type="match status" value="1"/>
</dbReference>
<evidence type="ECO:0000256" key="1">
    <source>
        <dbReference type="ARBA" id="ARBA00023015"/>
    </source>
</evidence>
<keyword evidence="2 5" id="KW-0238">DNA-binding</keyword>
<organism evidence="5 6">
    <name type="scientific">Lacicoccus alkaliphilus DSM 16010</name>
    <dbReference type="NCBI Taxonomy" id="1123231"/>
    <lineage>
        <taxon>Bacteria</taxon>
        <taxon>Bacillati</taxon>
        <taxon>Bacillota</taxon>
        <taxon>Bacilli</taxon>
        <taxon>Bacillales</taxon>
        <taxon>Salinicoccaceae</taxon>
        <taxon>Lacicoccus</taxon>
    </lineage>
</organism>
<keyword evidence="6" id="KW-1185">Reference proteome</keyword>
<dbReference type="InterPro" id="IPR008920">
    <property type="entry name" value="TF_FadR/GntR_C"/>
</dbReference>
<dbReference type="Pfam" id="PF07729">
    <property type="entry name" value="FCD"/>
    <property type="match status" value="1"/>
</dbReference>
<dbReference type="SUPFAM" id="SSF48008">
    <property type="entry name" value="GntR ligand-binding domain-like"/>
    <property type="match status" value="1"/>
</dbReference>
<dbReference type="InterPro" id="IPR036388">
    <property type="entry name" value="WH-like_DNA-bd_sf"/>
</dbReference>
<gene>
    <name evidence="5" type="ORF">SAMN02745189_00905</name>
</gene>
<dbReference type="PRINTS" id="PR00035">
    <property type="entry name" value="HTHGNTR"/>
</dbReference>